<dbReference type="InterPro" id="IPR050247">
    <property type="entry name" value="Met_Aminopeptidase_Type2"/>
</dbReference>
<feature type="region of interest" description="Disordered" evidence="2">
    <location>
        <begin position="1"/>
        <end position="24"/>
    </location>
</feature>
<feature type="compositionally biased region" description="Basic residues" evidence="2">
    <location>
        <begin position="47"/>
        <end position="59"/>
    </location>
</feature>
<keyword evidence="1" id="KW-0378">Hydrolase</keyword>
<dbReference type="PANTHER" id="PTHR45777:SF2">
    <property type="entry name" value="METHIONINE AMINOPEPTIDASE 2"/>
    <property type="match status" value="1"/>
</dbReference>
<keyword evidence="4" id="KW-1185">Reference proteome</keyword>
<organism evidence="3 4">
    <name type="scientific">Escallonia herrerae</name>
    <dbReference type="NCBI Taxonomy" id="1293975"/>
    <lineage>
        <taxon>Eukaryota</taxon>
        <taxon>Viridiplantae</taxon>
        <taxon>Streptophyta</taxon>
        <taxon>Embryophyta</taxon>
        <taxon>Tracheophyta</taxon>
        <taxon>Spermatophyta</taxon>
        <taxon>Magnoliopsida</taxon>
        <taxon>eudicotyledons</taxon>
        <taxon>Gunneridae</taxon>
        <taxon>Pentapetalae</taxon>
        <taxon>asterids</taxon>
        <taxon>campanulids</taxon>
        <taxon>Escalloniales</taxon>
        <taxon>Escalloniaceae</taxon>
        <taxon>Escallonia</taxon>
    </lineage>
</organism>
<sequence length="128" mass="13966">MAKGELNGQVVVEHGGASDGSYEAGTVASVEEKVDGLLLEEPQEAAKKKKKKNKSKKKKEVPEQTDPPTIPVTELFPSGEFPEGEIQQYKDEGCGVHITLCLVAEISRLEWGSERKQASLSLCLKRTI</sequence>
<dbReference type="AlphaFoldDB" id="A0AA89B7U5"/>
<feature type="region of interest" description="Disordered" evidence="2">
    <location>
        <begin position="38"/>
        <end position="77"/>
    </location>
</feature>
<dbReference type="Proteomes" id="UP001188597">
    <property type="component" value="Unassembled WGS sequence"/>
</dbReference>
<accession>A0AA89B7U5</accession>
<proteinExistence type="predicted"/>
<protein>
    <submittedName>
        <fullName evidence="3">Uncharacterized protein</fullName>
    </submittedName>
</protein>
<dbReference type="PANTHER" id="PTHR45777">
    <property type="entry name" value="METHIONINE AMINOPEPTIDASE 2"/>
    <property type="match status" value="1"/>
</dbReference>
<dbReference type="EMBL" id="JAVXUP010000307">
    <property type="protein sequence ID" value="KAK3031395.1"/>
    <property type="molecule type" value="Genomic_DNA"/>
</dbReference>
<reference evidence="3" key="1">
    <citation type="submission" date="2022-12" db="EMBL/GenBank/DDBJ databases">
        <title>Draft genome assemblies for two species of Escallonia (Escalloniales).</title>
        <authorList>
            <person name="Chanderbali A."/>
            <person name="Dervinis C."/>
            <person name="Anghel I."/>
            <person name="Soltis D."/>
            <person name="Soltis P."/>
            <person name="Zapata F."/>
        </authorList>
    </citation>
    <scope>NUCLEOTIDE SEQUENCE</scope>
    <source>
        <strain evidence="3">UCBG64.0493</strain>
        <tissue evidence="3">Leaf</tissue>
    </source>
</reference>
<evidence type="ECO:0000313" key="4">
    <source>
        <dbReference type="Proteomes" id="UP001188597"/>
    </source>
</evidence>
<evidence type="ECO:0000256" key="1">
    <source>
        <dbReference type="ARBA" id="ARBA00022801"/>
    </source>
</evidence>
<comment type="caution">
    <text evidence="3">The sequence shown here is derived from an EMBL/GenBank/DDBJ whole genome shotgun (WGS) entry which is preliminary data.</text>
</comment>
<evidence type="ECO:0000313" key="3">
    <source>
        <dbReference type="EMBL" id="KAK3031395.1"/>
    </source>
</evidence>
<evidence type="ECO:0000256" key="2">
    <source>
        <dbReference type="SAM" id="MobiDB-lite"/>
    </source>
</evidence>
<dbReference type="GO" id="GO:0004177">
    <property type="term" value="F:aminopeptidase activity"/>
    <property type="evidence" value="ECO:0007669"/>
    <property type="project" value="TreeGrafter"/>
</dbReference>
<dbReference type="GO" id="GO:0008235">
    <property type="term" value="F:metalloexopeptidase activity"/>
    <property type="evidence" value="ECO:0007669"/>
    <property type="project" value="TreeGrafter"/>
</dbReference>
<dbReference type="GO" id="GO:0005737">
    <property type="term" value="C:cytoplasm"/>
    <property type="evidence" value="ECO:0007669"/>
    <property type="project" value="TreeGrafter"/>
</dbReference>
<name>A0AA89B7U5_9ASTE</name>
<gene>
    <name evidence="3" type="ORF">RJ639_037393</name>
</gene>